<keyword evidence="2" id="KW-1185">Reference proteome</keyword>
<accession>A0A3A8NB74</accession>
<sequence>MKEYVEQRLVELRGELDLGQKQLALLEARGAELKNTLLRISGAIQVLEDVMAQAQRATPSNG</sequence>
<feature type="non-terminal residue" evidence="1">
    <location>
        <position position="62"/>
    </location>
</feature>
<evidence type="ECO:0000313" key="2">
    <source>
        <dbReference type="Proteomes" id="UP000272888"/>
    </source>
</evidence>
<dbReference type="EMBL" id="RAWB01000738">
    <property type="protein sequence ID" value="RKH40799.1"/>
    <property type="molecule type" value="Genomic_DNA"/>
</dbReference>
<comment type="caution">
    <text evidence="1">The sequence shown here is derived from an EMBL/GenBank/DDBJ whole genome shotgun (WGS) entry which is preliminary data.</text>
</comment>
<gene>
    <name evidence="1" type="ORF">D7V93_39275</name>
</gene>
<dbReference type="AlphaFoldDB" id="A0A3A8NB74"/>
<evidence type="ECO:0000313" key="1">
    <source>
        <dbReference type="EMBL" id="RKH40799.1"/>
    </source>
</evidence>
<protein>
    <submittedName>
        <fullName evidence="1">Uncharacterized protein</fullName>
    </submittedName>
</protein>
<reference evidence="2" key="1">
    <citation type="submission" date="2018-09" db="EMBL/GenBank/DDBJ databases">
        <authorList>
            <person name="Livingstone P.G."/>
            <person name="Whitworth D.E."/>
        </authorList>
    </citation>
    <scope>NUCLEOTIDE SEQUENCE [LARGE SCALE GENOMIC DNA]</scope>
    <source>
        <strain evidence="2">CA051B</strain>
    </source>
</reference>
<proteinExistence type="predicted"/>
<dbReference type="Proteomes" id="UP000272888">
    <property type="component" value="Unassembled WGS sequence"/>
</dbReference>
<organism evidence="1 2">
    <name type="scientific">Corallococcus llansteffanensis</name>
    <dbReference type="NCBI Taxonomy" id="2316731"/>
    <lineage>
        <taxon>Bacteria</taxon>
        <taxon>Pseudomonadati</taxon>
        <taxon>Myxococcota</taxon>
        <taxon>Myxococcia</taxon>
        <taxon>Myxococcales</taxon>
        <taxon>Cystobacterineae</taxon>
        <taxon>Myxococcaceae</taxon>
        <taxon>Corallococcus</taxon>
    </lineage>
</organism>
<name>A0A3A8NB74_9BACT</name>
<dbReference type="RefSeq" id="WP_120648172.1">
    <property type="nucleotide sequence ID" value="NZ_RAWB01000738.1"/>
</dbReference>